<comment type="caution">
    <text evidence="1">The sequence shown here is derived from an EMBL/GenBank/DDBJ whole genome shotgun (WGS) entry which is preliminary data.</text>
</comment>
<evidence type="ECO:0000313" key="1">
    <source>
        <dbReference type="EMBL" id="MEA5478126.1"/>
    </source>
</evidence>
<sequence length="72" mass="7981">MHIVSLIAFSASDFSNSHYKNQFFESPPTAGFQKTDFGVSSAFGAGNTKIGFKMRIADQIYSPVNQFKILKN</sequence>
<dbReference type="Proteomes" id="UP001301388">
    <property type="component" value="Unassembled WGS sequence"/>
</dbReference>
<dbReference type="RefSeq" id="WP_323261688.1">
    <property type="nucleotide sequence ID" value="NZ_JAYGIE010000064.1"/>
</dbReference>
<protein>
    <submittedName>
        <fullName evidence="1">Uncharacterized protein</fullName>
    </submittedName>
</protein>
<proteinExistence type="predicted"/>
<accession>A0ABU5TIM4</accession>
<dbReference type="EMBL" id="JAYGIE010000064">
    <property type="protein sequence ID" value="MEA5478126.1"/>
    <property type="molecule type" value="Genomic_DNA"/>
</dbReference>
<keyword evidence="2" id="KW-1185">Reference proteome</keyword>
<reference evidence="1 2" key="1">
    <citation type="submission" date="2023-12" db="EMBL/GenBank/DDBJ databases">
        <title>Baltic Sea Cyanobacteria.</title>
        <authorList>
            <person name="Delbaje E."/>
            <person name="Fewer D.P."/>
            <person name="Shishido T.K."/>
        </authorList>
    </citation>
    <scope>NUCLEOTIDE SEQUENCE [LARGE SCALE GENOMIC DNA]</scope>
    <source>
        <strain evidence="1 2">UHCC 0370</strain>
    </source>
</reference>
<gene>
    <name evidence="1" type="ORF">VB774_10895</name>
</gene>
<evidence type="ECO:0000313" key="2">
    <source>
        <dbReference type="Proteomes" id="UP001301388"/>
    </source>
</evidence>
<organism evidence="1 2">
    <name type="scientific">Pseudanabaena galeata UHCC 0370</name>
    <dbReference type="NCBI Taxonomy" id="3110310"/>
    <lineage>
        <taxon>Bacteria</taxon>
        <taxon>Bacillati</taxon>
        <taxon>Cyanobacteriota</taxon>
        <taxon>Cyanophyceae</taxon>
        <taxon>Pseudanabaenales</taxon>
        <taxon>Pseudanabaenaceae</taxon>
        <taxon>Pseudanabaena</taxon>
    </lineage>
</organism>
<name>A0ABU5TIM4_9CYAN</name>